<reference evidence="4" key="1">
    <citation type="submission" date="2016-10" db="EMBL/GenBank/DDBJ databases">
        <title>Comparative genomics uncovers the prolific and rare metabolic potential of the cyanobacterial genus Moorea.</title>
        <authorList>
            <person name="Leao T."/>
            <person name="Castelao G."/>
            <person name="Korobeynikov A."/>
            <person name="Monroe E.A."/>
            <person name="Podell S."/>
            <person name="Glukhov E."/>
            <person name="Allen E."/>
            <person name="Gerwick W.H."/>
            <person name="Gerwick L."/>
        </authorList>
    </citation>
    <scope>NUCLEOTIDE SEQUENCE [LARGE SCALE GENOMIC DNA]</scope>
    <source>
        <strain evidence="4">PAL-8-15-08-1</strain>
    </source>
</reference>
<dbReference type="Gene3D" id="2.30.30.40">
    <property type="entry name" value="SH3 Domains"/>
    <property type="match status" value="5"/>
</dbReference>
<dbReference type="PANTHER" id="PTHR34408:SF1">
    <property type="entry name" value="GLYCOSYL HYDROLASE FAMILY 19 DOMAIN-CONTAINING PROTEIN HI_1415"/>
    <property type="match status" value="1"/>
</dbReference>
<dbReference type="PANTHER" id="PTHR34408">
    <property type="entry name" value="FAMILY PROTEIN, PUTATIVE-RELATED"/>
    <property type="match status" value="1"/>
</dbReference>
<dbReference type="InterPro" id="IPR003646">
    <property type="entry name" value="SH3-like_bac-type"/>
</dbReference>
<evidence type="ECO:0000256" key="1">
    <source>
        <dbReference type="SAM" id="SignalP"/>
    </source>
</evidence>
<dbReference type="AlphaFoldDB" id="A0A1D8TS42"/>
<keyword evidence="1" id="KW-0732">Signal</keyword>
<organism evidence="3 4">
    <name type="scientific">Moorena producens PAL-8-15-08-1</name>
    <dbReference type="NCBI Taxonomy" id="1458985"/>
    <lineage>
        <taxon>Bacteria</taxon>
        <taxon>Bacillati</taxon>
        <taxon>Cyanobacteriota</taxon>
        <taxon>Cyanophyceae</taxon>
        <taxon>Coleofasciculales</taxon>
        <taxon>Coleofasciculaceae</taxon>
        <taxon>Moorena</taxon>
    </lineage>
</organism>
<dbReference type="KEGG" id="mpro:BJP34_12990"/>
<protein>
    <recommendedName>
        <fullName evidence="2">SH3b domain-containing protein</fullName>
    </recommendedName>
</protein>
<name>A0A1D8TS42_9CYAN</name>
<evidence type="ECO:0000313" key="4">
    <source>
        <dbReference type="Proteomes" id="UP000177870"/>
    </source>
</evidence>
<dbReference type="Pfam" id="PF08239">
    <property type="entry name" value="SH3_3"/>
    <property type="match status" value="4"/>
</dbReference>
<proteinExistence type="predicted"/>
<dbReference type="RefSeq" id="WP_070392710.1">
    <property type="nucleotide sequence ID" value="NZ_CP017599.1"/>
</dbReference>
<dbReference type="OrthoDB" id="574458at2"/>
<evidence type="ECO:0000313" key="3">
    <source>
        <dbReference type="EMBL" id="AOX00246.1"/>
    </source>
</evidence>
<dbReference type="EMBL" id="CP017599">
    <property type="protein sequence ID" value="AOX00246.1"/>
    <property type="molecule type" value="Genomic_DNA"/>
</dbReference>
<feature type="domain" description="SH3b" evidence="2">
    <location>
        <begin position="64"/>
        <end position="127"/>
    </location>
</feature>
<feature type="chain" id="PRO_5009438826" description="SH3b domain-containing protein" evidence="1">
    <location>
        <begin position="27"/>
        <end position="413"/>
    </location>
</feature>
<dbReference type="PROSITE" id="PS51781">
    <property type="entry name" value="SH3B"/>
    <property type="match status" value="2"/>
</dbReference>
<dbReference type="Proteomes" id="UP000177870">
    <property type="component" value="Chromosome"/>
</dbReference>
<dbReference type="SMART" id="SM00287">
    <property type="entry name" value="SH3b"/>
    <property type="match status" value="5"/>
</dbReference>
<gene>
    <name evidence="3" type="ORF">BJP34_12990</name>
</gene>
<evidence type="ECO:0000259" key="2">
    <source>
        <dbReference type="PROSITE" id="PS51781"/>
    </source>
</evidence>
<feature type="domain" description="SH3b" evidence="2">
    <location>
        <begin position="338"/>
        <end position="401"/>
    </location>
</feature>
<sequence length="413" mass="44160">MIRKISGWRKLLVVCISVALAFTAFPAPSYATSPAIAQFTPSSRLENISFENQAKFQLAAATDKCRKVVTRGSDLNVRSGPGSNYRIIGFVKNGSEVTLEQIVNQDWAKISSPLSGYISQQYLQSCPPPPKQECRIVSTNTGKGLNVRQSPGGRIIGDLDNGTKVTIINSITNGWVQLVSPQKGYVSDRYLKPCPPPPPKEECRLVSTKGNPLNVRATPGGKIVGVVENGTTITIKGTSSDGWVPIVSPQKGYVSEAYLQPCPTVKKECGTVTTSGSELMVRSTPGGPSISTLKNGTEVKIESIRADGWVKISEPIIGYVSGKFIKIKPCPTPPPSEENCREVSAPQGLNVRKSPSNDGEIIGIIADGSKVTIVNRGSNGWVPISAPLQGYVTGKYLIYCPEFKAQEPSGPVG</sequence>
<dbReference type="InterPro" id="IPR052354">
    <property type="entry name" value="Cell_Wall_Dynamics_Protein"/>
</dbReference>
<accession>A0A1D8TS42</accession>
<feature type="signal peptide" evidence="1">
    <location>
        <begin position="1"/>
        <end position="26"/>
    </location>
</feature>
<dbReference type="STRING" id="1458985.BJP34_12990"/>